<dbReference type="PANTHER" id="PTHR31470">
    <property type="entry name" value="CYSTEINE PROTEINASES SUPERFAMILY PROTEIN-RELATED-RELATED"/>
    <property type="match status" value="1"/>
</dbReference>
<dbReference type="EMBL" id="AYRZ02000011">
    <property type="protein sequence ID" value="PHT68238.1"/>
    <property type="molecule type" value="Genomic_DNA"/>
</dbReference>
<dbReference type="GO" id="GO:0006508">
    <property type="term" value="P:proteolysis"/>
    <property type="evidence" value="ECO:0007669"/>
    <property type="project" value="UniProtKB-KW"/>
</dbReference>
<reference evidence="5 6" key="1">
    <citation type="journal article" date="2014" name="Nat. Genet.">
        <title>Genome sequence of the hot pepper provides insights into the evolution of pungency in Capsicum species.</title>
        <authorList>
            <person name="Kim S."/>
            <person name="Park M."/>
            <person name="Yeom S.I."/>
            <person name="Kim Y.M."/>
            <person name="Lee J.M."/>
            <person name="Lee H.A."/>
            <person name="Seo E."/>
            <person name="Choi J."/>
            <person name="Cheong K."/>
            <person name="Kim K.T."/>
            <person name="Jung K."/>
            <person name="Lee G.W."/>
            <person name="Oh S.K."/>
            <person name="Bae C."/>
            <person name="Kim S.B."/>
            <person name="Lee H.Y."/>
            <person name="Kim S.Y."/>
            <person name="Kim M.S."/>
            <person name="Kang B.C."/>
            <person name="Jo Y.D."/>
            <person name="Yang H.B."/>
            <person name="Jeong H.J."/>
            <person name="Kang W.H."/>
            <person name="Kwon J.K."/>
            <person name="Shin C."/>
            <person name="Lim J.Y."/>
            <person name="Park J.H."/>
            <person name="Huh J.H."/>
            <person name="Kim J.S."/>
            <person name="Kim B.D."/>
            <person name="Cohen O."/>
            <person name="Paran I."/>
            <person name="Suh M.C."/>
            <person name="Lee S.B."/>
            <person name="Kim Y.K."/>
            <person name="Shin Y."/>
            <person name="Noh S.J."/>
            <person name="Park J."/>
            <person name="Seo Y.S."/>
            <person name="Kwon S.Y."/>
            <person name="Kim H.A."/>
            <person name="Park J.M."/>
            <person name="Kim H.J."/>
            <person name="Choi S.B."/>
            <person name="Bosland P.W."/>
            <person name="Reeves G."/>
            <person name="Jo S.H."/>
            <person name="Lee B.W."/>
            <person name="Cho H.T."/>
            <person name="Choi H.S."/>
            <person name="Lee M.S."/>
            <person name="Yu Y."/>
            <person name="Do Choi Y."/>
            <person name="Park B.S."/>
            <person name="van Deynze A."/>
            <person name="Ashrafi H."/>
            <person name="Hill T."/>
            <person name="Kim W.T."/>
            <person name="Pai H.S."/>
            <person name="Ahn H.K."/>
            <person name="Yeam I."/>
            <person name="Giovannoni J.J."/>
            <person name="Rose J.K."/>
            <person name="Sorensen I."/>
            <person name="Lee S.J."/>
            <person name="Kim R.W."/>
            <person name="Choi I.Y."/>
            <person name="Choi B.S."/>
            <person name="Lim J.S."/>
            <person name="Lee Y.H."/>
            <person name="Choi D."/>
        </authorList>
    </citation>
    <scope>NUCLEOTIDE SEQUENCE [LARGE SCALE GENOMIC DNA]</scope>
    <source>
        <strain evidence="6">cv. CM334</strain>
    </source>
</reference>
<protein>
    <recommendedName>
        <fullName evidence="4">Ubiquitin-like protease family profile domain-containing protein</fullName>
    </recommendedName>
</protein>
<dbReference type="InterPro" id="IPR038765">
    <property type="entry name" value="Papain-like_cys_pep_sf"/>
</dbReference>
<comment type="caution">
    <text evidence="5">The sequence shown here is derived from an EMBL/GenBank/DDBJ whole genome shotgun (WGS) entry which is preliminary data.</text>
</comment>
<sequence>MKKGKKTVRVMFPQVQSKTDSHVEEVVVSKRKSHVEKEVFISKKVFDAFREEVRQEFKGVHEEFTRIRQLVKKKFKKMVKAIEHSKQQHEDKEVEVQQMDYAGVKTSPQQFSPTVDKNLDENQDGTKGCTNLHPDKTNIEIGSQYLILDELLQSINLDYNLSEKIVHHDDRITDEKLDDTIFSNSQFTIPDELLPSLNAYRRESITRHPLATCEEEQRDKHFNENKSESIVQDHCLKNKENVRSSPKSDKHGEVDLGTKEQIMSTPKIQELTTDEQRNEIVWPDSQDTIPDDLLPSLNVYSSKSIIVHPSANRELQTPIPKLRIKRPSKYNESTYTMKFGSAAESSEGHIRIFPQKHPFVYHPINGIADTKIVNKSIDWISEDLLKVHAKRPVHDVYSADAANLTAGGHIAHLNEYINGFRMHAVVPWHTVKDIYIPVNIKEKHYWVLVILSFSERCIFLYDSYESSDHYSSVLDVIEKLAAIIPLCLQHCDFYIKKGIDVENHPRYKDKDSSNMFDVLFQESLPKKLSGSLDCGVYMVTYAECLSYGHKVLANEFDPNALRTRYAALLWEYGTRKQDTNAHSDVEIPLRPARQSLPGGLLYFRGSTISPSTLSEISQSSSCGNG</sequence>
<dbReference type="AlphaFoldDB" id="A0A2G2YER3"/>
<dbReference type="PANTHER" id="PTHR31470:SF40">
    <property type="entry name" value="UBIQUITIN-LIKE PROTEASE FAMILY PROFILE DOMAIN-CONTAINING PROTEIN"/>
    <property type="match status" value="1"/>
</dbReference>
<dbReference type="Pfam" id="PF02902">
    <property type="entry name" value="Peptidase_C48"/>
    <property type="match status" value="1"/>
</dbReference>
<name>A0A2G2YER3_CAPAN</name>
<dbReference type="Proteomes" id="UP000222542">
    <property type="component" value="Unassembled WGS sequence"/>
</dbReference>
<evidence type="ECO:0000256" key="3">
    <source>
        <dbReference type="ARBA" id="ARBA00022801"/>
    </source>
</evidence>
<dbReference type="Gene3D" id="3.40.395.10">
    <property type="entry name" value="Adenoviral Proteinase, Chain A"/>
    <property type="match status" value="1"/>
</dbReference>
<reference evidence="5 6" key="2">
    <citation type="journal article" date="2017" name="Genome Biol.">
        <title>New reference genome sequences of hot pepper reveal the massive evolution of plant disease-resistance genes by retroduplication.</title>
        <authorList>
            <person name="Kim S."/>
            <person name="Park J."/>
            <person name="Yeom S.I."/>
            <person name="Kim Y.M."/>
            <person name="Seo E."/>
            <person name="Kim K.T."/>
            <person name="Kim M.S."/>
            <person name="Lee J.M."/>
            <person name="Cheong K."/>
            <person name="Shin H.S."/>
            <person name="Kim S.B."/>
            <person name="Han K."/>
            <person name="Lee J."/>
            <person name="Park M."/>
            <person name="Lee H.A."/>
            <person name="Lee H.Y."/>
            <person name="Lee Y."/>
            <person name="Oh S."/>
            <person name="Lee J.H."/>
            <person name="Choi E."/>
            <person name="Choi E."/>
            <person name="Lee S.E."/>
            <person name="Jeon J."/>
            <person name="Kim H."/>
            <person name="Choi G."/>
            <person name="Song H."/>
            <person name="Lee J."/>
            <person name="Lee S.C."/>
            <person name="Kwon J.K."/>
            <person name="Lee H.Y."/>
            <person name="Koo N."/>
            <person name="Hong Y."/>
            <person name="Kim R.W."/>
            <person name="Kang W.H."/>
            <person name="Huh J.H."/>
            <person name="Kang B.C."/>
            <person name="Yang T.J."/>
            <person name="Lee Y.H."/>
            <person name="Bennetzen J.L."/>
            <person name="Choi D."/>
        </authorList>
    </citation>
    <scope>NUCLEOTIDE SEQUENCE [LARGE SCALE GENOMIC DNA]</scope>
    <source>
        <strain evidence="6">cv. CM334</strain>
    </source>
</reference>
<keyword evidence="3" id="KW-0378">Hydrolase</keyword>
<evidence type="ECO:0000313" key="5">
    <source>
        <dbReference type="EMBL" id="PHT68238.1"/>
    </source>
</evidence>
<evidence type="ECO:0000313" key="6">
    <source>
        <dbReference type="Proteomes" id="UP000222542"/>
    </source>
</evidence>
<keyword evidence="2" id="KW-0645">Protease</keyword>
<dbReference type="Gramene" id="PHT68238">
    <property type="protein sequence ID" value="PHT68238"/>
    <property type="gene ID" value="T459_27725"/>
</dbReference>
<dbReference type="GO" id="GO:0008234">
    <property type="term" value="F:cysteine-type peptidase activity"/>
    <property type="evidence" value="ECO:0007669"/>
    <property type="project" value="InterPro"/>
</dbReference>
<dbReference type="SUPFAM" id="SSF54001">
    <property type="entry name" value="Cysteine proteinases"/>
    <property type="match status" value="1"/>
</dbReference>
<dbReference type="InterPro" id="IPR003653">
    <property type="entry name" value="Peptidase_C48_C"/>
</dbReference>
<evidence type="ECO:0000256" key="1">
    <source>
        <dbReference type="ARBA" id="ARBA00005234"/>
    </source>
</evidence>
<feature type="domain" description="Ubiquitin-like protease family profile" evidence="4">
    <location>
        <begin position="363"/>
        <end position="545"/>
    </location>
</feature>
<keyword evidence="6" id="KW-1185">Reference proteome</keyword>
<evidence type="ECO:0000259" key="4">
    <source>
        <dbReference type="PROSITE" id="PS50600"/>
    </source>
</evidence>
<gene>
    <name evidence="5" type="ORF">T459_27725</name>
</gene>
<organism evidence="5 6">
    <name type="scientific">Capsicum annuum</name>
    <name type="common">Capsicum pepper</name>
    <dbReference type="NCBI Taxonomy" id="4072"/>
    <lineage>
        <taxon>Eukaryota</taxon>
        <taxon>Viridiplantae</taxon>
        <taxon>Streptophyta</taxon>
        <taxon>Embryophyta</taxon>
        <taxon>Tracheophyta</taxon>
        <taxon>Spermatophyta</taxon>
        <taxon>Magnoliopsida</taxon>
        <taxon>eudicotyledons</taxon>
        <taxon>Gunneridae</taxon>
        <taxon>Pentapetalae</taxon>
        <taxon>asterids</taxon>
        <taxon>lamiids</taxon>
        <taxon>Solanales</taxon>
        <taxon>Solanaceae</taxon>
        <taxon>Solanoideae</taxon>
        <taxon>Capsiceae</taxon>
        <taxon>Capsicum</taxon>
    </lineage>
</organism>
<evidence type="ECO:0000256" key="2">
    <source>
        <dbReference type="ARBA" id="ARBA00022670"/>
    </source>
</evidence>
<proteinExistence type="inferred from homology"/>
<dbReference type="PROSITE" id="PS50600">
    <property type="entry name" value="ULP_PROTEASE"/>
    <property type="match status" value="1"/>
</dbReference>
<comment type="similarity">
    <text evidence="1">Belongs to the peptidase C48 family.</text>
</comment>
<accession>A0A2G2YER3</accession>